<dbReference type="GO" id="GO:0005669">
    <property type="term" value="C:transcription factor TFIID complex"/>
    <property type="evidence" value="ECO:0007669"/>
    <property type="project" value="InterPro"/>
</dbReference>
<organism evidence="9 10">
    <name type="scientific">Molossus molossus</name>
    <name type="common">Pallas' mastiff bat</name>
    <name type="synonym">Vespertilio molossus</name>
    <dbReference type="NCBI Taxonomy" id="27622"/>
    <lineage>
        <taxon>Eukaryota</taxon>
        <taxon>Metazoa</taxon>
        <taxon>Chordata</taxon>
        <taxon>Craniata</taxon>
        <taxon>Vertebrata</taxon>
        <taxon>Euteleostomi</taxon>
        <taxon>Mammalia</taxon>
        <taxon>Eutheria</taxon>
        <taxon>Laurasiatheria</taxon>
        <taxon>Chiroptera</taxon>
        <taxon>Yangochiroptera</taxon>
        <taxon>Molossidae</taxon>
        <taxon>Molossus</taxon>
    </lineage>
</organism>
<dbReference type="GO" id="GO:0016251">
    <property type="term" value="F:RNA polymerase II general transcription initiation factor activity"/>
    <property type="evidence" value="ECO:0007669"/>
    <property type="project" value="TreeGrafter"/>
</dbReference>
<gene>
    <name evidence="9" type="ORF">HJG59_017775</name>
</gene>
<name>A0A7J8J9R4_MOLMO</name>
<dbReference type="SMART" id="SM01370">
    <property type="entry name" value="TAFII55_N"/>
    <property type="match status" value="1"/>
</dbReference>
<feature type="compositionally biased region" description="Acidic residues" evidence="7">
    <location>
        <begin position="357"/>
        <end position="383"/>
    </location>
</feature>
<evidence type="ECO:0000259" key="8">
    <source>
        <dbReference type="SMART" id="SM01370"/>
    </source>
</evidence>
<keyword evidence="4" id="KW-0804">Transcription</keyword>
<evidence type="ECO:0000256" key="7">
    <source>
        <dbReference type="SAM" id="MobiDB-lite"/>
    </source>
</evidence>
<evidence type="ECO:0000256" key="2">
    <source>
        <dbReference type="ARBA" id="ARBA00009368"/>
    </source>
</evidence>
<dbReference type="InParanoid" id="A0A7J8J9R4"/>
<evidence type="ECO:0000256" key="5">
    <source>
        <dbReference type="ARBA" id="ARBA00023242"/>
    </source>
</evidence>
<evidence type="ECO:0000256" key="4">
    <source>
        <dbReference type="ARBA" id="ARBA00023163"/>
    </source>
</evidence>
<evidence type="ECO:0000256" key="1">
    <source>
        <dbReference type="ARBA" id="ARBA00004123"/>
    </source>
</evidence>
<evidence type="ECO:0000313" key="10">
    <source>
        <dbReference type="Proteomes" id="UP000550707"/>
    </source>
</evidence>
<reference evidence="9 10" key="1">
    <citation type="journal article" date="2020" name="Nature">
        <title>Six reference-quality genomes reveal evolution of bat adaptations.</title>
        <authorList>
            <person name="Jebb D."/>
            <person name="Huang Z."/>
            <person name="Pippel M."/>
            <person name="Hughes G.M."/>
            <person name="Lavrichenko K."/>
            <person name="Devanna P."/>
            <person name="Winkler S."/>
            <person name="Jermiin L.S."/>
            <person name="Skirmuntt E.C."/>
            <person name="Katzourakis A."/>
            <person name="Burkitt-Gray L."/>
            <person name="Ray D.A."/>
            <person name="Sullivan K.A.M."/>
            <person name="Roscito J.G."/>
            <person name="Kirilenko B.M."/>
            <person name="Davalos L.M."/>
            <person name="Corthals A.P."/>
            <person name="Power M.L."/>
            <person name="Jones G."/>
            <person name="Ransome R.D."/>
            <person name="Dechmann D.K.N."/>
            <person name="Locatelli A.G."/>
            <person name="Puechmaille S.J."/>
            <person name="Fedrigo O."/>
            <person name="Jarvis E.D."/>
            <person name="Hiller M."/>
            <person name="Vernes S.C."/>
            <person name="Myers E.W."/>
            <person name="Teeling E.C."/>
        </authorList>
    </citation>
    <scope>NUCLEOTIDE SEQUENCE [LARGE SCALE GENOMIC DNA]</scope>
    <source>
        <strain evidence="9">MMolMol1</strain>
        <tissue evidence="9">Muscle</tissue>
    </source>
</reference>
<accession>A0A7J8J9R4</accession>
<dbReference type="CDD" id="cd08047">
    <property type="entry name" value="TAF7"/>
    <property type="match status" value="1"/>
</dbReference>
<keyword evidence="5" id="KW-0539">Nucleus</keyword>
<dbReference type="AlphaFoldDB" id="A0A7J8J9R4"/>
<dbReference type="PANTHER" id="PTHR12228">
    <property type="entry name" value="TRANSCRIPTION INITIATION FACTOR TFIID 55 KD SUBUNIT-RELATED"/>
    <property type="match status" value="1"/>
</dbReference>
<dbReference type="Pfam" id="PF04658">
    <property type="entry name" value="TAFII55_N"/>
    <property type="match status" value="1"/>
</dbReference>
<dbReference type="FunCoup" id="A0A7J8J9R4">
    <property type="interactions" value="61"/>
</dbReference>
<feature type="coiled-coil region" evidence="6">
    <location>
        <begin position="430"/>
        <end position="480"/>
    </location>
</feature>
<evidence type="ECO:0000256" key="3">
    <source>
        <dbReference type="ARBA" id="ARBA00023015"/>
    </source>
</evidence>
<feature type="region of interest" description="Disordered" evidence="7">
    <location>
        <begin position="350"/>
        <end position="383"/>
    </location>
</feature>
<dbReference type="PANTHER" id="PTHR12228:SF8">
    <property type="entry name" value="TRANSCRIPTION INITIATION FACTOR TFIID SUBUNIT 7-LIKE"/>
    <property type="match status" value="1"/>
</dbReference>
<dbReference type="Proteomes" id="UP000550707">
    <property type="component" value="Unassembled WGS sequence"/>
</dbReference>
<comment type="subcellular location">
    <subcellularLocation>
        <location evidence="1">Nucleus</location>
    </subcellularLocation>
</comment>
<evidence type="ECO:0000256" key="6">
    <source>
        <dbReference type="SAM" id="Coils"/>
    </source>
</evidence>
<dbReference type="EMBL" id="JACASF010000002">
    <property type="protein sequence ID" value="KAF6493095.1"/>
    <property type="molecule type" value="Genomic_DNA"/>
</dbReference>
<feature type="compositionally biased region" description="Polar residues" evidence="7">
    <location>
        <begin position="7"/>
        <end position="22"/>
    </location>
</feature>
<comment type="similarity">
    <text evidence="2">Belongs to the TAF7 family.</text>
</comment>
<keyword evidence="3" id="KW-0805">Transcription regulation</keyword>
<dbReference type="GO" id="GO:0051123">
    <property type="term" value="P:RNA polymerase II preinitiation complex assembly"/>
    <property type="evidence" value="ECO:0007669"/>
    <property type="project" value="TreeGrafter"/>
</dbReference>
<dbReference type="InterPro" id="IPR006751">
    <property type="entry name" value="TAFII55_prot_cons_reg"/>
</dbReference>
<comment type="caution">
    <text evidence="9">The sequence shown here is derived from an EMBL/GenBank/DDBJ whole genome shotgun (WGS) entry which is preliminary data.</text>
</comment>
<sequence length="487" mass="55186">MECPERQLSQLSESDSAPPTLSQIMSFQDPKILVDSGAETASYCGVQMAVDQGTSTLVDHGAQADAYIDSQAAAKTPVGNLMKRKEMSKSQHEPPYEIENQFILRLPPEHAATVREMIQSRSVTMKDKLKIDLSSDGRHGTVEVKDVSLTAKVVDLPCVIGSLKTLDNKIFYKTADISQMLVCTADGGLHSSSEEPVTSTDFKEIKKNEKGKQKKYVWKHGITPPLKNVRKKRFRKITKKLVDSKQVEEVSFTEEKGIPEKHNVLDDITDIPPIPTPVQCIDSPDAEKEVKRLLCSDAESVSFRWEVTAEDETKDVESQGSIPSFEIFPGTSGYNQGHISSECHILRGILSDSSSNSDDEDEDDDDDDDDDDEEFYYDDENEEAEQRYEENLQRELQAKLIEFGQCKAKEGAGSIVMEIQKHIHYMEKKLQEVQCRAQRQKDLIKKVENLTLKNHLHSVLEQLKLQEKQKNEQIIFLQEKLKYFLEK</sequence>
<feature type="region of interest" description="Disordered" evidence="7">
    <location>
        <begin position="1"/>
        <end position="22"/>
    </location>
</feature>
<keyword evidence="10" id="KW-1185">Reference proteome</keyword>
<dbReference type="InterPro" id="IPR037817">
    <property type="entry name" value="TAF7"/>
</dbReference>
<evidence type="ECO:0000313" key="9">
    <source>
        <dbReference type="EMBL" id="KAF6493095.1"/>
    </source>
</evidence>
<protein>
    <submittedName>
        <fullName evidence="9">TATA-box binding protein associated factor 7 like</fullName>
    </submittedName>
</protein>
<feature type="domain" description="TAFII55 protein conserved region" evidence="8">
    <location>
        <begin position="98"/>
        <end position="302"/>
    </location>
</feature>
<proteinExistence type="inferred from homology"/>
<keyword evidence="6" id="KW-0175">Coiled coil</keyword>